<evidence type="ECO:0000313" key="3">
    <source>
        <dbReference type="Proteomes" id="UP000195062"/>
    </source>
</evidence>
<feature type="region of interest" description="Disordered" evidence="1">
    <location>
        <begin position="30"/>
        <end position="65"/>
    </location>
</feature>
<dbReference type="AlphaFoldDB" id="A0A251XJK7"/>
<organism evidence="2 3">
    <name type="scientific">Clavibacter michiganensis subsp. michiganensis</name>
    <dbReference type="NCBI Taxonomy" id="33013"/>
    <lineage>
        <taxon>Bacteria</taxon>
        <taxon>Bacillati</taxon>
        <taxon>Actinomycetota</taxon>
        <taxon>Actinomycetes</taxon>
        <taxon>Micrococcales</taxon>
        <taxon>Microbacteriaceae</taxon>
        <taxon>Clavibacter</taxon>
    </lineage>
</organism>
<dbReference type="Proteomes" id="UP000195062">
    <property type="component" value="Unassembled WGS sequence"/>
</dbReference>
<sequence length="102" mass="10978">MGLRCGRRRIDPTAVRTMAALLAPTRQTMCPATSRTVQPSHMLAASQPSASSDARRSAVRSSTSAISALQTPVTFASGSVARWLRGRCREISLMAESLFRQA</sequence>
<reference evidence="2 3" key="1">
    <citation type="submission" date="2016-08" db="EMBL/GenBank/DDBJ databases">
        <title>Genome sequence of Clavibacter michiganensis subsp. michiganensis strain CASJ007.</title>
        <authorList>
            <person name="Thapa S.P."/>
            <person name="Coaker G."/>
        </authorList>
    </citation>
    <scope>NUCLEOTIDE SEQUENCE [LARGE SCALE GENOMIC DNA]</scope>
    <source>
        <strain evidence="2">CASJ007</strain>
    </source>
</reference>
<evidence type="ECO:0000256" key="1">
    <source>
        <dbReference type="SAM" id="MobiDB-lite"/>
    </source>
</evidence>
<gene>
    <name evidence="2" type="ORF">CMMCAS07_00440</name>
</gene>
<feature type="compositionally biased region" description="Polar residues" evidence="1">
    <location>
        <begin position="30"/>
        <end position="39"/>
    </location>
</feature>
<protein>
    <submittedName>
        <fullName evidence="2">Uncharacterized protein</fullName>
    </submittedName>
</protein>
<evidence type="ECO:0000313" key="2">
    <source>
        <dbReference type="EMBL" id="OUE03383.1"/>
    </source>
</evidence>
<dbReference type="EMBL" id="MDHH01000001">
    <property type="protein sequence ID" value="OUE03383.1"/>
    <property type="molecule type" value="Genomic_DNA"/>
</dbReference>
<name>A0A251XJK7_CLAMM</name>
<accession>A0A251XJK7</accession>
<keyword evidence="3" id="KW-1185">Reference proteome</keyword>
<proteinExistence type="predicted"/>
<comment type="caution">
    <text evidence="2">The sequence shown here is derived from an EMBL/GenBank/DDBJ whole genome shotgun (WGS) entry which is preliminary data.</text>
</comment>